<sequence>MEIGALNKRVTFQKLSITTNENGFDVKAWEDFKTVWAHVTNLHGREYFAAQAVQAEQTVKFTVRYLNNVDTTMRILFKGKSYNITAIDNIKFDNRFLEIKAMEVDISG</sequence>
<keyword evidence="2" id="KW-1185">Reference proteome</keyword>
<dbReference type="Proteomes" id="UP001596976">
    <property type="component" value="Unassembled WGS sequence"/>
</dbReference>
<protein>
    <submittedName>
        <fullName evidence="1">Phage head closure protein</fullName>
    </submittedName>
</protein>
<comment type="caution">
    <text evidence="1">The sequence shown here is derived from an EMBL/GenBank/DDBJ whole genome shotgun (WGS) entry which is preliminary data.</text>
</comment>
<name>A0ABW3GZP1_9BACL</name>
<dbReference type="EMBL" id="JBHTJF010000016">
    <property type="protein sequence ID" value="MFD0942891.1"/>
    <property type="molecule type" value="Genomic_DNA"/>
</dbReference>
<dbReference type="RefSeq" id="WP_381009888.1">
    <property type="nucleotide sequence ID" value="NZ_JBHTJF010000016.1"/>
</dbReference>
<dbReference type="Pfam" id="PF05521">
    <property type="entry name" value="Phage_HCP"/>
    <property type="match status" value="1"/>
</dbReference>
<dbReference type="NCBIfam" id="TIGR01563">
    <property type="entry name" value="gp16_SPP1"/>
    <property type="match status" value="1"/>
</dbReference>
<reference evidence="2" key="1">
    <citation type="journal article" date="2019" name="Int. J. Syst. Evol. Microbiol.">
        <title>The Global Catalogue of Microorganisms (GCM) 10K type strain sequencing project: providing services to taxonomists for standard genome sequencing and annotation.</title>
        <authorList>
            <consortium name="The Broad Institute Genomics Platform"/>
            <consortium name="The Broad Institute Genome Sequencing Center for Infectious Disease"/>
            <person name="Wu L."/>
            <person name="Ma J."/>
        </authorList>
    </citation>
    <scope>NUCLEOTIDE SEQUENCE [LARGE SCALE GENOMIC DNA]</scope>
    <source>
        <strain evidence="2">CCUG 63563</strain>
    </source>
</reference>
<dbReference type="Gene3D" id="2.40.10.270">
    <property type="entry name" value="Bacteriophage SPP1 head-tail adaptor protein"/>
    <property type="match status" value="1"/>
</dbReference>
<organism evidence="1 2">
    <name type="scientific">Savagea faecisuis</name>
    <dbReference type="NCBI Taxonomy" id="1274803"/>
    <lineage>
        <taxon>Bacteria</taxon>
        <taxon>Bacillati</taxon>
        <taxon>Bacillota</taxon>
        <taxon>Bacilli</taxon>
        <taxon>Bacillales</taxon>
        <taxon>Caryophanaceae</taxon>
        <taxon>Savagea</taxon>
    </lineage>
</organism>
<dbReference type="InterPro" id="IPR038666">
    <property type="entry name" value="SSP1_head-tail_sf"/>
</dbReference>
<accession>A0ABW3GZP1</accession>
<proteinExistence type="predicted"/>
<dbReference type="InterPro" id="IPR008767">
    <property type="entry name" value="Phage_SPP1_head-tail_adaptor"/>
</dbReference>
<evidence type="ECO:0000313" key="1">
    <source>
        <dbReference type="EMBL" id="MFD0942891.1"/>
    </source>
</evidence>
<evidence type="ECO:0000313" key="2">
    <source>
        <dbReference type="Proteomes" id="UP001596976"/>
    </source>
</evidence>
<gene>
    <name evidence="1" type="ORF">ACFQ0V_03805</name>
</gene>